<feature type="transmembrane region" description="Helical" evidence="1">
    <location>
        <begin position="38"/>
        <end position="59"/>
    </location>
</feature>
<name>A0A0C9X2Y8_9AGAR</name>
<keyword evidence="1" id="KW-0472">Membrane</keyword>
<organism evidence="2 3">
    <name type="scientific">Laccaria amethystina LaAM-08-1</name>
    <dbReference type="NCBI Taxonomy" id="1095629"/>
    <lineage>
        <taxon>Eukaryota</taxon>
        <taxon>Fungi</taxon>
        <taxon>Dikarya</taxon>
        <taxon>Basidiomycota</taxon>
        <taxon>Agaricomycotina</taxon>
        <taxon>Agaricomycetes</taxon>
        <taxon>Agaricomycetidae</taxon>
        <taxon>Agaricales</taxon>
        <taxon>Agaricineae</taxon>
        <taxon>Hydnangiaceae</taxon>
        <taxon>Laccaria</taxon>
    </lineage>
</organism>
<dbReference type="AlphaFoldDB" id="A0A0C9X2Y8"/>
<keyword evidence="3" id="KW-1185">Reference proteome</keyword>
<reference evidence="2 3" key="1">
    <citation type="submission" date="2014-04" db="EMBL/GenBank/DDBJ databases">
        <authorList>
            <consortium name="DOE Joint Genome Institute"/>
            <person name="Kuo A."/>
            <person name="Kohler A."/>
            <person name="Nagy L.G."/>
            <person name="Floudas D."/>
            <person name="Copeland A."/>
            <person name="Barry K.W."/>
            <person name="Cichocki N."/>
            <person name="Veneault-Fourrey C."/>
            <person name="LaButti K."/>
            <person name="Lindquist E.A."/>
            <person name="Lipzen A."/>
            <person name="Lundell T."/>
            <person name="Morin E."/>
            <person name="Murat C."/>
            <person name="Sun H."/>
            <person name="Tunlid A."/>
            <person name="Henrissat B."/>
            <person name="Grigoriev I.V."/>
            <person name="Hibbett D.S."/>
            <person name="Martin F."/>
            <person name="Nordberg H.P."/>
            <person name="Cantor M.N."/>
            <person name="Hua S.X."/>
        </authorList>
    </citation>
    <scope>NUCLEOTIDE SEQUENCE [LARGE SCALE GENOMIC DNA]</scope>
    <source>
        <strain evidence="2 3">LaAM-08-1</strain>
    </source>
</reference>
<evidence type="ECO:0000313" key="2">
    <source>
        <dbReference type="EMBL" id="KIJ95608.1"/>
    </source>
</evidence>
<accession>A0A0C9X2Y8</accession>
<keyword evidence="1" id="KW-1133">Transmembrane helix</keyword>
<keyword evidence="1" id="KW-0812">Transmembrane</keyword>
<proteinExistence type="predicted"/>
<evidence type="ECO:0000256" key="1">
    <source>
        <dbReference type="SAM" id="Phobius"/>
    </source>
</evidence>
<sequence length="135" mass="15921">DYSEMRINVVNFGFYILKLNPCDITWFKTNTNNFTTKLFVHVKCLVIYFVNIGFCILKLNPCDTTWFKTNTNSFTMQTVKVFAHVECLVIYFGKNKDFYVTLPLLVQMTQFFFQYALLICGIILKGQQMYININK</sequence>
<dbReference type="Proteomes" id="UP000054477">
    <property type="component" value="Unassembled WGS sequence"/>
</dbReference>
<evidence type="ECO:0000313" key="3">
    <source>
        <dbReference type="Proteomes" id="UP000054477"/>
    </source>
</evidence>
<dbReference type="HOGENOM" id="CLU_1890716_0_0_1"/>
<gene>
    <name evidence="2" type="ORF">K443DRAFT_108542</name>
</gene>
<reference evidence="3" key="2">
    <citation type="submission" date="2015-01" db="EMBL/GenBank/DDBJ databases">
        <title>Evolutionary Origins and Diversification of the Mycorrhizal Mutualists.</title>
        <authorList>
            <consortium name="DOE Joint Genome Institute"/>
            <consortium name="Mycorrhizal Genomics Consortium"/>
            <person name="Kohler A."/>
            <person name="Kuo A."/>
            <person name="Nagy L.G."/>
            <person name="Floudas D."/>
            <person name="Copeland A."/>
            <person name="Barry K.W."/>
            <person name="Cichocki N."/>
            <person name="Veneault-Fourrey C."/>
            <person name="LaButti K."/>
            <person name="Lindquist E.A."/>
            <person name="Lipzen A."/>
            <person name="Lundell T."/>
            <person name="Morin E."/>
            <person name="Murat C."/>
            <person name="Riley R."/>
            <person name="Ohm R."/>
            <person name="Sun H."/>
            <person name="Tunlid A."/>
            <person name="Henrissat B."/>
            <person name="Grigoriev I.V."/>
            <person name="Hibbett D.S."/>
            <person name="Martin F."/>
        </authorList>
    </citation>
    <scope>NUCLEOTIDE SEQUENCE [LARGE SCALE GENOMIC DNA]</scope>
    <source>
        <strain evidence="3">LaAM-08-1</strain>
    </source>
</reference>
<feature type="non-terminal residue" evidence="2">
    <location>
        <position position="135"/>
    </location>
</feature>
<protein>
    <submittedName>
        <fullName evidence="2">Uncharacterized protein</fullName>
    </submittedName>
</protein>
<feature type="transmembrane region" description="Helical" evidence="1">
    <location>
        <begin position="104"/>
        <end position="124"/>
    </location>
</feature>
<dbReference type="EMBL" id="KN838750">
    <property type="protein sequence ID" value="KIJ95608.1"/>
    <property type="molecule type" value="Genomic_DNA"/>
</dbReference>